<dbReference type="SUPFAM" id="SSF52200">
    <property type="entry name" value="Toll/Interleukin receptor TIR domain"/>
    <property type="match status" value="1"/>
</dbReference>
<evidence type="ECO:0000256" key="4">
    <source>
        <dbReference type="SAM" id="Coils"/>
    </source>
</evidence>
<feature type="coiled-coil region" evidence="4">
    <location>
        <begin position="1346"/>
        <end position="1380"/>
    </location>
</feature>
<reference evidence="7" key="3">
    <citation type="submission" date="2015-04" db="UniProtKB">
        <authorList>
            <consortium name="EnsemblPlants"/>
        </authorList>
    </citation>
    <scope>IDENTIFICATION</scope>
    <source>
        <strain evidence="7">cv. Jemalong A17</strain>
    </source>
</reference>
<dbReference type="SUPFAM" id="SSF52058">
    <property type="entry name" value="L domain-like"/>
    <property type="match status" value="1"/>
</dbReference>
<dbReference type="PROSITE" id="PS50104">
    <property type="entry name" value="TIR"/>
    <property type="match status" value="1"/>
</dbReference>
<reference evidence="6 8" key="2">
    <citation type="journal article" date="2014" name="BMC Genomics">
        <title>An improved genome release (version Mt4.0) for the model legume Medicago truncatula.</title>
        <authorList>
            <person name="Tang H."/>
            <person name="Krishnakumar V."/>
            <person name="Bidwell S."/>
            <person name="Rosen B."/>
            <person name="Chan A."/>
            <person name="Zhou S."/>
            <person name="Gentzbittel L."/>
            <person name="Childs K.L."/>
            <person name="Yandell M."/>
            <person name="Gundlach H."/>
            <person name="Mayer K.F."/>
            <person name="Schwartz D.C."/>
            <person name="Town C.D."/>
        </authorList>
    </citation>
    <scope>GENOME REANNOTATION</scope>
    <source>
        <strain evidence="6">A17</strain>
        <strain evidence="7 8">cv. Jemalong A17</strain>
    </source>
</reference>
<evidence type="ECO:0000313" key="6">
    <source>
        <dbReference type="EMBL" id="KEH35118.1"/>
    </source>
</evidence>
<dbReference type="HOGENOM" id="CLU_001561_0_0_1"/>
<dbReference type="Pfam" id="PF00931">
    <property type="entry name" value="NB-ARC"/>
    <property type="match status" value="1"/>
</dbReference>
<dbReference type="Pfam" id="PF07725">
    <property type="entry name" value="LRR_3"/>
    <property type="match status" value="1"/>
</dbReference>
<keyword evidence="8" id="KW-1185">Reference proteome</keyword>
<dbReference type="Gene3D" id="3.40.50.10140">
    <property type="entry name" value="Toll/interleukin-1 receptor homology (TIR) domain"/>
    <property type="match status" value="1"/>
</dbReference>
<keyword evidence="4" id="KW-0175">Coiled coil</keyword>
<reference evidence="6 8" key="1">
    <citation type="journal article" date="2011" name="Nature">
        <title>The Medicago genome provides insight into the evolution of rhizobial symbioses.</title>
        <authorList>
            <person name="Young N.D."/>
            <person name="Debelle F."/>
            <person name="Oldroyd G.E."/>
            <person name="Geurts R."/>
            <person name="Cannon S.B."/>
            <person name="Udvardi M.K."/>
            <person name="Benedito V.A."/>
            <person name="Mayer K.F."/>
            <person name="Gouzy J."/>
            <person name="Schoof H."/>
            <person name="Van de Peer Y."/>
            <person name="Proost S."/>
            <person name="Cook D.R."/>
            <person name="Meyers B.C."/>
            <person name="Spannagl M."/>
            <person name="Cheung F."/>
            <person name="De Mita S."/>
            <person name="Krishnakumar V."/>
            <person name="Gundlach H."/>
            <person name="Zhou S."/>
            <person name="Mudge J."/>
            <person name="Bharti A.K."/>
            <person name="Murray J.D."/>
            <person name="Naoumkina M.A."/>
            <person name="Rosen B."/>
            <person name="Silverstein K.A."/>
            <person name="Tang H."/>
            <person name="Rombauts S."/>
            <person name="Zhao P.X."/>
            <person name="Zhou P."/>
            <person name="Barbe V."/>
            <person name="Bardou P."/>
            <person name="Bechner M."/>
            <person name="Bellec A."/>
            <person name="Berger A."/>
            <person name="Berges H."/>
            <person name="Bidwell S."/>
            <person name="Bisseling T."/>
            <person name="Choisne N."/>
            <person name="Couloux A."/>
            <person name="Denny R."/>
            <person name="Deshpande S."/>
            <person name="Dai X."/>
            <person name="Doyle J.J."/>
            <person name="Dudez A.M."/>
            <person name="Farmer A.D."/>
            <person name="Fouteau S."/>
            <person name="Franken C."/>
            <person name="Gibelin C."/>
            <person name="Gish J."/>
            <person name="Goldstein S."/>
            <person name="Gonzalez A.J."/>
            <person name="Green P.J."/>
            <person name="Hallab A."/>
            <person name="Hartog M."/>
            <person name="Hua A."/>
            <person name="Humphray S.J."/>
            <person name="Jeong D.H."/>
            <person name="Jing Y."/>
            <person name="Jocker A."/>
            <person name="Kenton S.M."/>
            <person name="Kim D.J."/>
            <person name="Klee K."/>
            <person name="Lai H."/>
            <person name="Lang C."/>
            <person name="Lin S."/>
            <person name="Macmil S.L."/>
            <person name="Magdelenat G."/>
            <person name="Matthews L."/>
            <person name="McCorrison J."/>
            <person name="Monaghan E.L."/>
            <person name="Mun J.H."/>
            <person name="Najar F.Z."/>
            <person name="Nicholson C."/>
            <person name="Noirot C."/>
            <person name="O'Bleness M."/>
            <person name="Paule C.R."/>
            <person name="Poulain J."/>
            <person name="Prion F."/>
            <person name="Qin B."/>
            <person name="Qu C."/>
            <person name="Retzel E.F."/>
            <person name="Riddle C."/>
            <person name="Sallet E."/>
            <person name="Samain S."/>
            <person name="Samson N."/>
            <person name="Sanders I."/>
            <person name="Saurat O."/>
            <person name="Scarpelli C."/>
            <person name="Schiex T."/>
            <person name="Segurens B."/>
            <person name="Severin A.J."/>
            <person name="Sherrier D.J."/>
            <person name="Shi R."/>
            <person name="Sims S."/>
            <person name="Singer S.R."/>
            <person name="Sinharoy S."/>
            <person name="Sterck L."/>
            <person name="Viollet A."/>
            <person name="Wang B.B."/>
            <person name="Wang K."/>
            <person name="Wang M."/>
            <person name="Wang X."/>
            <person name="Warfsmann J."/>
            <person name="Weissenbach J."/>
            <person name="White D.D."/>
            <person name="White J.D."/>
            <person name="Wiley G.B."/>
            <person name="Wincker P."/>
            <person name="Xing Y."/>
            <person name="Yang L."/>
            <person name="Yao Z."/>
            <person name="Ying F."/>
            <person name="Zhai J."/>
            <person name="Zhou L."/>
            <person name="Zuber A."/>
            <person name="Denarie J."/>
            <person name="Dixon R.A."/>
            <person name="May G.D."/>
            <person name="Schwartz D.C."/>
            <person name="Rogers J."/>
            <person name="Quetier F."/>
            <person name="Town C.D."/>
            <person name="Roe B.A."/>
        </authorList>
    </citation>
    <scope>NUCLEOTIDE SEQUENCE [LARGE SCALE GENOMIC DNA]</scope>
    <source>
        <strain evidence="6">A17</strain>
        <strain evidence="7 8">cv. Jemalong A17</strain>
    </source>
</reference>
<proteinExistence type="predicted"/>
<feature type="domain" description="TIR" evidence="5">
    <location>
        <begin position="18"/>
        <end position="186"/>
    </location>
</feature>
<dbReference type="Proteomes" id="UP000002051">
    <property type="component" value="Chromosome 3"/>
</dbReference>
<dbReference type="EMBL" id="CM001219">
    <property type="protein sequence ID" value="KEH35118.1"/>
    <property type="molecule type" value="Genomic_DNA"/>
</dbReference>
<dbReference type="PANTHER" id="PTHR11017:SF243">
    <property type="entry name" value="ADP-RIBOSYL CYCLASE_CYCLIC ADP-RIBOSE HYDROLASE"/>
    <property type="match status" value="1"/>
</dbReference>
<dbReference type="InterPro" id="IPR011713">
    <property type="entry name" value="Leu-rich_rpt_3"/>
</dbReference>
<keyword evidence="1" id="KW-0433">Leucine-rich repeat</keyword>
<organism evidence="6 8">
    <name type="scientific">Medicago truncatula</name>
    <name type="common">Barrel medic</name>
    <name type="synonym">Medicago tribuloides</name>
    <dbReference type="NCBI Taxonomy" id="3880"/>
    <lineage>
        <taxon>Eukaryota</taxon>
        <taxon>Viridiplantae</taxon>
        <taxon>Streptophyta</taxon>
        <taxon>Embryophyta</taxon>
        <taxon>Tracheophyta</taxon>
        <taxon>Spermatophyta</taxon>
        <taxon>Magnoliopsida</taxon>
        <taxon>eudicotyledons</taxon>
        <taxon>Gunneridae</taxon>
        <taxon>Pentapetalae</taxon>
        <taxon>rosids</taxon>
        <taxon>fabids</taxon>
        <taxon>Fabales</taxon>
        <taxon>Fabaceae</taxon>
        <taxon>Papilionoideae</taxon>
        <taxon>50 kb inversion clade</taxon>
        <taxon>NPAAA clade</taxon>
        <taxon>Hologalegina</taxon>
        <taxon>IRL clade</taxon>
        <taxon>Trifolieae</taxon>
        <taxon>Medicago</taxon>
    </lineage>
</organism>
<evidence type="ECO:0000256" key="1">
    <source>
        <dbReference type="ARBA" id="ARBA00022614"/>
    </source>
</evidence>
<evidence type="ECO:0000313" key="7">
    <source>
        <dbReference type="EnsemblPlants" id="KEH35118"/>
    </source>
</evidence>
<dbReference type="FunFam" id="3.40.50.10140:FF:000007">
    <property type="entry name" value="Disease resistance protein (TIR-NBS-LRR class)"/>
    <property type="match status" value="1"/>
</dbReference>
<dbReference type="InterPro" id="IPR044974">
    <property type="entry name" value="Disease_R_plants"/>
</dbReference>
<evidence type="ECO:0000256" key="3">
    <source>
        <dbReference type="ARBA" id="ARBA00023027"/>
    </source>
</evidence>
<dbReference type="InterPro" id="IPR000157">
    <property type="entry name" value="TIR_dom"/>
</dbReference>
<dbReference type="InterPro" id="IPR058192">
    <property type="entry name" value="WHD_ROQ1-like"/>
</dbReference>
<protein>
    <submittedName>
        <fullName evidence="6">Disease resistance protein (TIR-NBS-LRR class)</fullName>
    </submittedName>
</protein>
<dbReference type="FunFam" id="3.80.10.10:FF:000386">
    <property type="entry name" value="Disease resistance protein RPS4"/>
    <property type="match status" value="1"/>
</dbReference>
<evidence type="ECO:0000256" key="2">
    <source>
        <dbReference type="ARBA" id="ARBA00022737"/>
    </source>
</evidence>
<dbReference type="GO" id="GO:0007165">
    <property type="term" value="P:signal transduction"/>
    <property type="evidence" value="ECO:0007669"/>
    <property type="project" value="InterPro"/>
</dbReference>
<dbReference type="InterPro" id="IPR027417">
    <property type="entry name" value="P-loop_NTPase"/>
</dbReference>
<dbReference type="InterPro" id="IPR002182">
    <property type="entry name" value="NB-ARC"/>
</dbReference>
<dbReference type="Gene3D" id="1.10.8.430">
    <property type="entry name" value="Helical domain of apoptotic protease-activating factors"/>
    <property type="match status" value="1"/>
</dbReference>
<dbReference type="InterPro" id="IPR032675">
    <property type="entry name" value="LRR_dom_sf"/>
</dbReference>
<dbReference type="Pfam" id="PF23282">
    <property type="entry name" value="WHD_ROQ1"/>
    <property type="match status" value="1"/>
</dbReference>
<evidence type="ECO:0000313" key="8">
    <source>
        <dbReference type="Proteomes" id="UP000002051"/>
    </source>
</evidence>
<dbReference type="Gene3D" id="3.80.10.10">
    <property type="entry name" value="Ribonuclease Inhibitor"/>
    <property type="match status" value="2"/>
</dbReference>
<evidence type="ECO:0000259" key="5">
    <source>
        <dbReference type="PROSITE" id="PS50104"/>
    </source>
</evidence>
<dbReference type="PANTHER" id="PTHR11017">
    <property type="entry name" value="LEUCINE-RICH REPEAT-CONTAINING PROTEIN"/>
    <property type="match status" value="1"/>
</dbReference>
<keyword evidence="2" id="KW-0677">Repeat</keyword>
<keyword evidence="3" id="KW-0520">NAD</keyword>
<dbReference type="SUPFAM" id="SSF52540">
    <property type="entry name" value="P-loop containing nucleoside triphosphate hydrolases"/>
    <property type="match status" value="1"/>
</dbReference>
<dbReference type="GO" id="GO:0043531">
    <property type="term" value="F:ADP binding"/>
    <property type="evidence" value="ECO:0007669"/>
    <property type="project" value="InterPro"/>
</dbReference>
<dbReference type="GO" id="GO:0006952">
    <property type="term" value="P:defense response"/>
    <property type="evidence" value="ECO:0007669"/>
    <property type="project" value="InterPro"/>
</dbReference>
<accession>A0A072V165</accession>
<name>A0A072V165_MEDTR</name>
<dbReference type="SMART" id="SM00255">
    <property type="entry name" value="TIR"/>
    <property type="match status" value="1"/>
</dbReference>
<dbReference type="PRINTS" id="PR00364">
    <property type="entry name" value="DISEASERSIST"/>
</dbReference>
<dbReference type="EnsemblPlants" id="KEH35118">
    <property type="protein sequence ID" value="KEH35118"/>
    <property type="gene ID" value="MTR_3g479510"/>
</dbReference>
<sequence>MINVAAASSSSSLMPSPKKYDVFLSFRGEDTRDNITSHLCEALNQKKVETYIDYRLEKGEGIGPSLITAIEESHVSVVIFSENYASSKWCLDEIVKIMECKKDRGQIVIPVFYKIDPSHVRNQRGTYKKWFAKHESDLMSNSSQNRVFNWRSAVTEAANLAGWDFQTYRSESQFIKDIVKDILQRLNFVQPIELKGVVGIEENYEGVKSLLEMGSKEVKRIGIWGMGGIGKTTLAIALHAKLFSQFEGHCFLANVREQTEKNSIDFLRNKLFSELLEEENLHVDVPKVEYRHVNNRLRRKKVLIVLDNVANSEQLDDLISDSDYECLGPGSRVIVTTRDKHITSNVDEIYEVKELNKHNSLQLFCLTVFKEKHPKSGYEELSESVIAYCKGNPLALKVLGARLRSRSKEAWKNELEKLQKIPEMKIQNVLKLSYDDLDSDEQNIFLDIACFVKGESKDRVTSFLKACNFFPGIRIDDLVEKSLVTISNKGTIQMHDLIQEMGWNIVHQESPKDPGSRSRLWDPKEVYDVLKYNRGTESVEGITLDVSKIEDLHLSSNSFSKMSEMRFLKFYYGKYNGTSNIYLPEGLDSLSDKLRYLEWHRYCLKSLPLKFDANLLVELCMPYSNLQKLWDGVQNLVNLKEIDLRFCKELVEVPDLSMAKNLEGLSLSQCKNLREIHPSILSLDKLQDLELEGCKKITSLQTDNHLESLQSITLSNCSSLREFSVTSNNLKNLWLDGTSIEELPSSIWCCQKLKMIDLHNCDNLLGFGDNIENYIEIGSLNTLVLSGCKQLNASNLYFNIKAWQSTLTSLNLENCCNLKALPDNIGLLSSLQRLRLSGSNVESLTPNIKNLNNLKELRLDYCKKLVSVSVSDFPPSLRLFSAINCISLVTDLTTLDIPFEHRSKPQPYPQSVFFPGTHVPKRFSFCSEENHPQCSTSEVTVGHLPESGLYGFVLCLVLSKSNDKYGAIQCNIYQNSKYIGGKATSLGNLHLVRDHVFLWYLDIRGGATHISLHGQIQKRGGWDNPYNMSFQFSLENEEGEWSTERIKGCGVLPLYHLEESNNYDEMNELQVTEIGSYHVNEEDQTKKLHQVTVATCIKDEKLDSNKTSSSHIFVVPTATNINGCTRKPQCLEEEECYASSVKKLNACYTNTSSAPTNQFDTVIASNKDPNQTIKVVSEEEDLTNNEQVMLDRVDSSHVKIDSPHLESDSWDPISELESLLHDSYKLSPMCTDSTTVSVLQASNVAAIFENLETLLETPLEILSSDDEVKQKFHQILEQLGQFANQIPIRLHHVICKLRTFIEGVDVKFASAQNTIQDYDQLLQSRSLISKKLESSKARESQIISEISRGKIQFEKINSEIVELEQKLSGLVELRAKVKKEVEHFEVINSNLKTEVAQHWLPECKTVLINLRDSETSYKVALSNKKKIEDEWVDLKKAFSANKI</sequence>
<dbReference type="InterPro" id="IPR035897">
    <property type="entry name" value="Toll_tir_struct_dom_sf"/>
</dbReference>
<dbReference type="Pfam" id="PF01582">
    <property type="entry name" value="TIR"/>
    <property type="match status" value="1"/>
</dbReference>
<dbReference type="InterPro" id="IPR042197">
    <property type="entry name" value="Apaf_helical"/>
</dbReference>
<dbReference type="Gene3D" id="3.40.50.300">
    <property type="entry name" value="P-loop containing nucleotide triphosphate hydrolases"/>
    <property type="match status" value="1"/>
</dbReference>
<gene>
    <name evidence="6" type="ordered locus">MTR_3g479510</name>
</gene>